<evidence type="ECO:0008006" key="5">
    <source>
        <dbReference type="Google" id="ProtNLM"/>
    </source>
</evidence>
<feature type="compositionally biased region" description="Basic residues" evidence="1">
    <location>
        <begin position="227"/>
        <end position="240"/>
    </location>
</feature>
<feature type="transmembrane region" description="Helical" evidence="2">
    <location>
        <begin position="80"/>
        <end position="100"/>
    </location>
</feature>
<evidence type="ECO:0000313" key="3">
    <source>
        <dbReference type="EMBL" id="ADU28822.1"/>
    </source>
</evidence>
<keyword evidence="2" id="KW-1133">Transmembrane helix</keyword>
<gene>
    <name evidence="3" type="ordered locus">Bcell_0540</name>
</gene>
<feature type="transmembrane region" description="Helical" evidence="2">
    <location>
        <begin position="147"/>
        <end position="171"/>
    </location>
</feature>
<accession>E6TXK8</accession>
<sequence>MNVSWMASPFYRSCDWIWKMAYVNLLWLGFTVLGFGILGFLPATLAMLTVMRKWLMGEPDIAIFKTFLNAYKEGFIRINLIGLLFAFGAYVIVFNYMYLGTIEGPVHTILSLGWYIGLIVYTVTLVFLIPTYVHYELKLMQYLKASFIVGLVNPLAMITLIIGLLLMYQLFTYIPGLIPFFGPSMLGMMVMWCAHMAFTRLERKKEKLENEKNDVSQSPSTNTKSAITHKKPRRRTRVIW</sequence>
<dbReference type="Pfam" id="PF04854">
    <property type="entry name" value="DUF624"/>
    <property type="match status" value="1"/>
</dbReference>
<feature type="transmembrane region" description="Helical" evidence="2">
    <location>
        <begin position="25"/>
        <end position="48"/>
    </location>
</feature>
<keyword evidence="2" id="KW-0472">Membrane</keyword>
<dbReference type="InterPro" id="IPR006938">
    <property type="entry name" value="DUF624"/>
</dbReference>
<name>E6TXK8_EVAC2</name>
<dbReference type="AlphaFoldDB" id="E6TXK8"/>
<feature type="transmembrane region" description="Helical" evidence="2">
    <location>
        <begin position="112"/>
        <end position="135"/>
    </location>
</feature>
<dbReference type="RefSeq" id="WP_013487163.1">
    <property type="nucleotide sequence ID" value="NC_014829.1"/>
</dbReference>
<feature type="compositionally biased region" description="Polar residues" evidence="1">
    <location>
        <begin position="215"/>
        <end position="226"/>
    </location>
</feature>
<dbReference type="EMBL" id="CP002394">
    <property type="protein sequence ID" value="ADU28822.1"/>
    <property type="molecule type" value="Genomic_DNA"/>
</dbReference>
<dbReference type="STRING" id="649639.Bcell_0540"/>
<dbReference type="OrthoDB" id="2182676at2"/>
<protein>
    <recommendedName>
        <fullName evidence="5">DUF624 domain-containing protein</fullName>
    </recommendedName>
</protein>
<dbReference type="KEGG" id="bco:Bcell_0540"/>
<feature type="transmembrane region" description="Helical" evidence="2">
    <location>
        <begin position="177"/>
        <end position="198"/>
    </location>
</feature>
<dbReference type="eggNOG" id="COG5578">
    <property type="taxonomic scope" value="Bacteria"/>
</dbReference>
<feature type="region of interest" description="Disordered" evidence="1">
    <location>
        <begin position="209"/>
        <end position="240"/>
    </location>
</feature>
<proteinExistence type="predicted"/>
<dbReference type="Proteomes" id="UP000001401">
    <property type="component" value="Chromosome"/>
</dbReference>
<reference evidence="3 4" key="1">
    <citation type="submission" date="2010-12" db="EMBL/GenBank/DDBJ databases">
        <title>Complete sequence of Bacillus cellulosilyticus DSM 2522.</title>
        <authorList>
            <consortium name="US DOE Joint Genome Institute"/>
            <person name="Lucas S."/>
            <person name="Copeland A."/>
            <person name="Lapidus A."/>
            <person name="Cheng J.-F."/>
            <person name="Bruce D."/>
            <person name="Goodwin L."/>
            <person name="Pitluck S."/>
            <person name="Chertkov O."/>
            <person name="Detter J.C."/>
            <person name="Han C."/>
            <person name="Tapia R."/>
            <person name="Land M."/>
            <person name="Hauser L."/>
            <person name="Jeffries C."/>
            <person name="Kyrpides N."/>
            <person name="Ivanova N."/>
            <person name="Mikhailova N."/>
            <person name="Brumm P."/>
            <person name="Mead D."/>
            <person name="Woyke T."/>
        </authorList>
    </citation>
    <scope>NUCLEOTIDE SEQUENCE [LARGE SCALE GENOMIC DNA]</scope>
    <source>
        <strain evidence="4">ATCC 21833 / DSM 2522 / FERM P-1141 / JCM 9156 / N-4</strain>
    </source>
</reference>
<keyword evidence="4" id="KW-1185">Reference proteome</keyword>
<dbReference type="HOGENOM" id="CLU_081578_4_0_9"/>
<evidence type="ECO:0000256" key="2">
    <source>
        <dbReference type="SAM" id="Phobius"/>
    </source>
</evidence>
<evidence type="ECO:0000256" key="1">
    <source>
        <dbReference type="SAM" id="MobiDB-lite"/>
    </source>
</evidence>
<organism evidence="3 4">
    <name type="scientific">Evansella cellulosilytica (strain ATCC 21833 / DSM 2522 / FERM P-1141 / JCM 9156 / N-4)</name>
    <name type="common">Bacillus cellulosilyticus</name>
    <dbReference type="NCBI Taxonomy" id="649639"/>
    <lineage>
        <taxon>Bacteria</taxon>
        <taxon>Bacillati</taxon>
        <taxon>Bacillota</taxon>
        <taxon>Bacilli</taxon>
        <taxon>Bacillales</taxon>
        <taxon>Bacillaceae</taxon>
        <taxon>Evansella</taxon>
    </lineage>
</organism>
<keyword evidence="2" id="KW-0812">Transmembrane</keyword>
<evidence type="ECO:0000313" key="4">
    <source>
        <dbReference type="Proteomes" id="UP000001401"/>
    </source>
</evidence>